<dbReference type="Proteomes" id="UP000383932">
    <property type="component" value="Unassembled WGS sequence"/>
</dbReference>
<keyword evidence="2" id="KW-1185">Reference proteome</keyword>
<evidence type="ECO:0000313" key="1">
    <source>
        <dbReference type="EMBL" id="KAB5595696.1"/>
    </source>
</evidence>
<sequence length="254" mass="28727">MRLLSPPENADLLLESRGYVCSVPSDNEPRGHVIRATKVPDRVPVFVKCVRKASAEARMLALFRTLQRQGKNLPVIGVLELIKDASSDIELAVLEDWGPSLAELGRLALPDFFNILRQCFEASRLGFEPFPRVVIIDFETSRHFKDDPAQCRARSHPHSVCPHPTTEIPPEFRAEGAQERRHCAYKLDIFALGVLTLRFAKSSGFDCPHLVLLAEPLVECNPLRRPTAIEALVWFHKWSERVGISEITRNLQDF</sequence>
<gene>
    <name evidence="1" type="ORF">CTheo_934</name>
</gene>
<dbReference type="EMBL" id="SSOP01000007">
    <property type="protein sequence ID" value="KAB5595696.1"/>
    <property type="molecule type" value="Genomic_DNA"/>
</dbReference>
<evidence type="ECO:0008006" key="3">
    <source>
        <dbReference type="Google" id="ProtNLM"/>
    </source>
</evidence>
<organism evidence="1 2">
    <name type="scientific">Ceratobasidium theobromae</name>
    <dbReference type="NCBI Taxonomy" id="1582974"/>
    <lineage>
        <taxon>Eukaryota</taxon>
        <taxon>Fungi</taxon>
        <taxon>Dikarya</taxon>
        <taxon>Basidiomycota</taxon>
        <taxon>Agaricomycotina</taxon>
        <taxon>Agaricomycetes</taxon>
        <taxon>Cantharellales</taxon>
        <taxon>Ceratobasidiaceae</taxon>
        <taxon>Ceratobasidium</taxon>
    </lineage>
</organism>
<dbReference type="SUPFAM" id="SSF56112">
    <property type="entry name" value="Protein kinase-like (PK-like)"/>
    <property type="match status" value="1"/>
</dbReference>
<dbReference type="InterPro" id="IPR011009">
    <property type="entry name" value="Kinase-like_dom_sf"/>
</dbReference>
<dbReference type="AlphaFoldDB" id="A0A5N5QWZ7"/>
<protein>
    <recommendedName>
        <fullName evidence="3">Protein kinase domain-containing protein</fullName>
    </recommendedName>
</protein>
<dbReference type="Gene3D" id="1.10.510.10">
    <property type="entry name" value="Transferase(Phosphotransferase) domain 1"/>
    <property type="match status" value="1"/>
</dbReference>
<accession>A0A5N5QWZ7</accession>
<reference evidence="1 2" key="1">
    <citation type="journal article" date="2019" name="Fungal Biol. Biotechnol.">
        <title>Draft genome sequence of fastidious pathogen Ceratobasidium theobromae, which causes vascular-streak dieback in Theobroma cacao.</title>
        <authorList>
            <person name="Ali S.S."/>
            <person name="Asman A."/>
            <person name="Shao J."/>
            <person name="Firmansyah A.P."/>
            <person name="Susilo A.W."/>
            <person name="Rosmana A."/>
            <person name="McMahon P."/>
            <person name="Junaid M."/>
            <person name="Guest D."/>
            <person name="Kheng T.Y."/>
            <person name="Meinhardt L.W."/>
            <person name="Bailey B.A."/>
        </authorList>
    </citation>
    <scope>NUCLEOTIDE SEQUENCE [LARGE SCALE GENOMIC DNA]</scope>
    <source>
        <strain evidence="1 2">CT2</strain>
    </source>
</reference>
<evidence type="ECO:0000313" key="2">
    <source>
        <dbReference type="Proteomes" id="UP000383932"/>
    </source>
</evidence>
<dbReference type="OrthoDB" id="3173976at2759"/>
<comment type="caution">
    <text evidence="1">The sequence shown here is derived from an EMBL/GenBank/DDBJ whole genome shotgun (WGS) entry which is preliminary data.</text>
</comment>
<proteinExistence type="predicted"/>
<name>A0A5N5QWZ7_9AGAM</name>